<dbReference type="Gene3D" id="2.30.29.30">
    <property type="entry name" value="Pleckstrin-homology domain (PH domain)/Phosphotyrosine-binding domain (PTB)"/>
    <property type="match status" value="1"/>
</dbReference>
<dbReference type="SUPFAM" id="SSF50729">
    <property type="entry name" value="PH domain-like"/>
    <property type="match status" value="1"/>
</dbReference>
<organism evidence="2 3">
    <name type="scientific">Priapulus caudatus</name>
    <name type="common">Priapulid worm</name>
    <dbReference type="NCBI Taxonomy" id="37621"/>
    <lineage>
        <taxon>Eukaryota</taxon>
        <taxon>Metazoa</taxon>
        <taxon>Ecdysozoa</taxon>
        <taxon>Scalidophora</taxon>
        <taxon>Priapulida</taxon>
        <taxon>Priapulimorpha</taxon>
        <taxon>Priapulimorphida</taxon>
        <taxon>Priapulidae</taxon>
        <taxon>Priapulus</taxon>
    </lineage>
</organism>
<dbReference type="GeneID" id="106807569"/>
<dbReference type="RefSeq" id="XP_014665426.1">
    <property type="nucleotide sequence ID" value="XM_014809940.1"/>
</dbReference>
<accession>A0ABM1DZQ5</accession>
<dbReference type="RefSeq" id="XP_014665427.1">
    <property type="nucleotide sequence ID" value="XM_014809941.1"/>
</dbReference>
<evidence type="ECO:0000313" key="4">
    <source>
        <dbReference type="RefSeq" id="XP_014665427.1"/>
    </source>
</evidence>
<proteinExistence type="predicted"/>
<dbReference type="PANTHER" id="PTHR11232">
    <property type="entry name" value="PHOSPHOTYROSINE INTERACTION DOMAIN-CONTAINING FAMILY MEMBER"/>
    <property type="match status" value="1"/>
</dbReference>
<evidence type="ECO:0000313" key="2">
    <source>
        <dbReference type="Proteomes" id="UP000695022"/>
    </source>
</evidence>
<protein>
    <submittedName>
        <fullName evidence="3 4">Uncharacterized protein LOC106807569</fullName>
    </submittedName>
</protein>
<dbReference type="PANTHER" id="PTHR11232:SF57">
    <property type="entry name" value="RE46159P"/>
    <property type="match status" value="1"/>
</dbReference>
<name>A0ABM1DZQ5_PRICU</name>
<feature type="compositionally biased region" description="Polar residues" evidence="1">
    <location>
        <begin position="1"/>
        <end position="11"/>
    </location>
</feature>
<feature type="compositionally biased region" description="Low complexity" evidence="1">
    <location>
        <begin position="45"/>
        <end position="62"/>
    </location>
</feature>
<evidence type="ECO:0000256" key="1">
    <source>
        <dbReference type="SAM" id="MobiDB-lite"/>
    </source>
</evidence>
<feature type="region of interest" description="Disordered" evidence="1">
    <location>
        <begin position="30"/>
        <end position="62"/>
    </location>
</feature>
<feature type="region of interest" description="Disordered" evidence="1">
    <location>
        <begin position="1"/>
        <end position="20"/>
    </location>
</feature>
<reference evidence="3 4" key="1">
    <citation type="submission" date="2025-05" db="UniProtKB">
        <authorList>
            <consortium name="RefSeq"/>
        </authorList>
    </citation>
    <scope>IDENTIFICATION</scope>
</reference>
<sequence>MTSQVISAQTSVREKPNLAESARRLLKRLTTRGASDGRDSQLPCSADASPSDSDDAASALADQDTLPQTFSVRYLGRRPTRGLWGIRHTRHPVESLIDASRGRGQEDALPALQLQVSKYGIHTSVVVGSDGVSVGDGDSDAIGLRPIDTISYGVQDVKYSRVFAMIVVRGDAFPDPDFECHAYVCESRQGARRLACALAFAFKEFGRECMRTESRPRRFAIDLRSAEEIEKECSSQEQDSEA</sequence>
<gene>
    <name evidence="3 4" type="primary">LOC106807569</name>
</gene>
<keyword evidence="2" id="KW-1185">Reference proteome</keyword>
<dbReference type="InterPro" id="IPR011993">
    <property type="entry name" value="PH-like_dom_sf"/>
</dbReference>
<dbReference type="Proteomes" id="UP000695022">
    <property type="component" value="Unplaced"/>
</dbReference>
<dbReference type="InterPro" id="IPR051133">
    <property type="entry name" value="Adapter_Engulfment-Domain"/>
</dbReference>
<evidence type="ECO:0000313" key="3">
    <source>
        <dbReference type="RefSeq" id="XP_014665426.1"/>
    </source>
</evidence>